<feature type="region of interest" description="Disordered" evidence="7">
    <location>
        <begin position="940"/>
        <end position="975"/>
    </location>
</feature>
<dbReference type="PANTHER" id="PTHR46730:SF1">
    <property type="entry name" value="PLAT DOMAIN-CONTAINING PROTEIN"/>
    <property type="match status" value="1"/>
</dbReference>
<dbReference type="PROSITE" id="PS51111">
    <property type="entry name" value="REJ"/>
    <property type="match status" value="1"/>
</dbReference>
<keyword evidence="3 8" id="KW-0812">Transmembrane</keyword>
<dbReference type="Proteomes" id="UP001363151">
    <property type="component" value="Unassembled WGS sequence"/>
</dbReference>
<feature type="compositionally biased region" description="Basic residues" evidence="7">
    <location>
        <begin position="736"/>
        <end position="753"/>
    </location>
</feature>
<evidence type="ECO:0000313" key="10">
    <source>
        <dbReference type="EMBL" id="KAK7247883.1"/>
    </source>
</evidence>
<dbReference type="InterPro" id="IPR014010">
    <property type="entry name" value="REJ_dom"/>
</dbReference>
<dbReference type="EMBL" id="JBBJCI010000124">
    <property type="protein sequence ID" value="KAK7247883.1"/>
    <property type="molecule type" value="Genomic_DNA"/>
</dbReference>
<protein>
    <recommendedName>
        <fullName evidence="9">REJ domain-containing protein</fullName>
    </recommendedName>
</protein>
<evidence type="ECO:0000256" key="5">
    <source>
        <dbReference type="ARBA" id="ARBA00022989"/>
    </source>
</evidence>
<keyword evidence="11" id="KW-1185">Reference proteome</keyword>
<feature type="transmembrane region" description="Helical" evidence="8">
    <location>
        <begin position="1527"/>
        <end position="1546"/>
    </location>
</feature>
<evidence type="ECO:0000313" key="11">
    <source>
        <dbReference type="Proteomes" id="UP001363151"/>
    </source>
</evidence>
<feature type="region of interest" description="Disordered" evidence="7">
    <location>
        <begin position="1596"/>
        <end position="1621"/>
    </location>
</feature>
<name>A0ABR1G413_AURAN</name>
<feature type="transmembrane region" description="Helical" evidence="8">
    <location>
        <begin position="1123"/>
        <end position="1143"/>
    </location>
</feature>
<dbReference type="Pfam" id="PF02010">
    <property type="entry name" value="REJ"/>
    <property type="match status" value="1"/>
</dbReference>
<dbReference type="Gene3D" id="2.60.40.10">
    <property type="entry name" value="Immunoglobulins"/>
    <property type="match status" value="2"/>
</dbReference>
<feature type="compositionally biased region" description="Basic and acidic residues" evidence="7">
    <location>
        <begin position="940"/>
        <end position="961"/>
    </location>
</feature>
<organism evidence="10 11">
    <name type="scientific">Aureococcus anophagefferens</name>
    <name type="common">Harmful bloom alga</name>
    <dbReference type="NCBI Taxonomy" id="44056"/>
    <lineage>
        <taxon>Eukaryota</taxon>
        <taxon>Sar</taxon>
        <taxon>Stramenopiles</taxon>
        <taxon>Ochrophyta</taxon>
        <taxon>Pelagophyceae</taxon>
        <taxon>Pelagomonadales</taxon>
        <taxon>Pelagomonadaceae</taxon>
        <taxon>Aureococcus</taxon>
    </lineage>
</organism>
<feature type="transmembrane region" description="Helical" evidence="8">
    <location>
        <begin position="1047"/>
        <end position="1069"/>
    </location>
</feature>
<evidence type="ECO:0000256" key="4">
    <source>
        <dbReference type="ARBA" id="ARBA00022737"/>
    </source>
</evidence>
<evidence type="ECO:0000256" key="8">
    <source>
        <dbReference type="SAM" id="Phobius"/>
    </source>
</evidence>
<feature type="transmembrane region" description="Helical" evidence="8">
    <location>
        <begin position="1330"/>
        <end position="1352"/>
    </location>
</feature>
<proteinExistence type="inferred from homology"/>
<sequence length="1667" mass="174497">MGTVSTCVANHECELLWVYRGDPGACENVIVQVIEVTEEGEKGAAAQALEERVAWGATAEGASPDQARVVADAAAAAENEDTYVVAAATLGGVQLRISATFLSYLGAVGSASHAASVAAGALPSVKIVGGEAQTVQRSEGLRVQAQASAATACGDLDTSALTYAWELTATDPADATLGIDESQDPRYFESLPFELDGGATYALRVVVTDGAGLSNAAEAAVSVAAAPLVALVAGGSFRTVSATDLLVLDASESYDPDVVPGDESDLAFLWTCAGDGCGSLESWNEGASTLALVASTPGSYAFDVEVSSGDGRSARASQSVDVVEAAVPSLGIAPVEASKVNPSTSIVLEATVGPNDAACVATWSLAEGATASGLSLQELALADTSKSIAAAASAQVPLVLAPAALTARSRYVFALEADCGAGGVAAGTISLLTNGVPTRVGEEGGEDAQIVAGTLSNSYPGAILPSASRPGFAAVVVVAHVADSFGAVGVATTSVTVEPLSTASTEDLANVADALLSSARNGDSQAVAMVTVAARAALNTEDGGRWNGPACGSSSAPTTAELGLRGDLVLALDSSNANTSPSRDAFNQQATALDSVVVEDVKSLSPRRRTRAGLALDIATGSSVLGAAPETSTAVASTLSDLIGVLAGDPASGRRRLEDGRSSEDDFAAAVDGLGALLIVDVVPDQYAASTVSGSMSITSQRLSNASGASLVAAAVAPARRRAGRGGPDAGAAARGARRRRSLRRRERRRRALKEKGGDGDVAGAWEAGKSLATNYEFVIQRVAPAANVSDDDVESVAVDCSVGAAPNATCPGYNASEMQELVCFNATGLVDVNCSVEAVPTCLRYAEDVGDWDATSCFVVAETATNTTCSCRQAPASDYASATSGNAYLNYYKQAFSNPLAGSLVESASSLLKLIYAMLGICGGCALIGGYLDRRHRDDDVEPAQKRPSVEAGRGGRGDDADGPLSPNSKLTRERSLADALPAGLGESTGVRKGLRASLGGDPLGETARVSTYKKLKALAAIAVREHEWFGSLLHYDADEPRPVRCLLWFVDMLLIVWGTALVSWYQFPAGMCEMETTEASCLKVKSTASWGQRSLCEWNPIFEEPCTMAELSPEDEFYSELQVAVLAVALTLPLIKLIEYLSARYFFVPSKPCCGEEQDDGPTEDNEHAVEGGRRLLAGLGIDESVDAEGDATAAAANAALETTMKIVLARRLELVDALEAETDPTPKADLKTLLKCHERAWACEPKGFYWRTRFARRARARLIESIECFEAFAPGLEDDDPATRGAALCQVHYASALPPGTERLVFRDGAGGAEAEPAPVAAWAKGLAFFVMALISGGAFYFMLFATRMMEGKGTAIMVDAAWVALLQCAVALIPLRIYFRYKFVPRAIRDRIAHVGDPFRVPRLKFRAPLPVEPSDLARAREKPPAPIETSREAAPVETARQAVARAAKVAGDLAREAEAERGRVGSNRAHRASSRRWDPAHLARTADYESWSPPRASRSSIVLVGLFLALHLELQQTVVDELANVLLFLCILIGEVTYAGLGEQGPENPLFWVFVLVVLVVALWQRKAILGAPNAARKVYRKFRKARARRAAARAAPPASDEDEDEDEEREKRRAVVVSFADDVDLGPVRREDASASESDDELALDLDLAVEEVKTASLVFS</sequence>
<feature type="region of interest" description="Disordered" evidence="7">
    <location>
        <begin position="720"/>
        <end position="760"/>
    </location>
</feature>
<evidence type="ECO:0000256" key="1">
    <source>
        <dbReference type="ARBA" id="ARBA00004370"/>
    </source>
</evidence>
<feature type="transmembrane region" description="Helical" evidence="8">
    <location>
        <begin position="915"/>
        <end position="933"/>
    </location>
</feature>
<evidence type="ECO:0000256" key="2">
    <source>
        <dbReference type="ARBA" id="ARBA00007200"/>
    </source>
</evidence>
<evidence type="ECO:0000256" key="6">
    <source>
        <dbReference type="ARBA" id="ARBA00023136"/>
    </source>
</evidence>
<gene>
    <name evidence="10" type="ORF">SO694_00084036</name>
</gene>
<dbReference type="PANTHER" id="PTHR46730">
    <property type="entry name" value="POLYCYSTIN-1"/>
    <property type="match status" value="1"/>
</dbReference>
<dbReference type="InterPro" id="IPR013783">
    <property type="entry name" value="Ig-like_fold"/>
</dbReference>
<comment type="subcellular location">
    <subcellularLocation>
        <location evidence="1">Membrane</location>
    </subcellularLocation>
</comment>
<evidence type="ECO:0000259" key="9">
    <source>
        <dbReference type="PROSITE" id="PS51111"/>
    </source>
</evidence>
<keyword evidence="5 8" id="KW-1133">Transmembrane helix</keyword>
<feature type="compositionally biased region" description="Acidic residues" evidence="7">
    <location>
        <begin position="1605"/>
        <end position="1614"/>
    </location>
</feature>
<evidence type="ECO:0000256" key="7">
    <source>
        <dbReference type="SAM" id="MobiDB-lite"/>
    </source>
</evidence>
<dbReference type="InterPro" id="IPR002859">
    <property type="entry name" value="PKD/REJ-like"/>
</dbReference>
<feature type="transmembrane region" description="Helical" evidence="8">
    <location>
        <begin position="1552"/>
        <end position="1569"/>
    </location>
</feature>
<keyword evidence="6 8" id="KW-0472">Membrane</keyword>
<feature type="transmembrane region" description="Helical" evidence="8">
    <location>
        <begin position="1364"/>
        <end position="1383"/>
    </location>
</feature>
<comment type="similarity">
    <text evidence="2">Belongs to the polycystin family.</text>
</comment>
<keyword evidence="4" id="KW-0677">Repeat</keyword>
<accession>A0ABR1G413</accession>
<evidence type="ECO:0000256" key="3">
    <source>
        <dbReference type="ARBA" id="ARBA00022692"/>
    </source>
</evidence>
<comment type="caution">
    <text evidence="10">The sequence shown here is derived from an EMBL/GenBank/DDBJ whole genome shotgun (WGS) entry which is preliminary data.</text>
</comment>
<reference evidence="10 11" key="1">
    <citation type="submission" date="2024-03" db="EMBL/GenBank/DDBJ databases">
        <title>Aureococcus anophagefferens CCMP1851 and Kratosvirus quantuckense: Draft genome of a second virus-susceptible host strain in the model system.</title>
        <authorList>
            <person name="Chase E."/>
            <person name="Truchon A.R."/>
            <person name="Schepens W."/>
            <person name="Wilhelm S.W."/>
        </authorList>
    </citation>
    <scope>NUCLEOTIDE SEQUENCE [LARGE SCALE GENOMIC DNA]</scope>
    <source>
        <strain evidence="10 11">CCMP1851</strain>
    </source>
</reference>
<feature type="domain" description="REJ" evidence="9">
    <location>
        <begin position="120"/>
        <end position="275"/>
    </location>
</feature>